<dbReference type="InterPro" id="IPR029159">
    <property type="entry name" value="CA109-like"/>
</dbReference>
<proteinExistence type="predicted"/>
<dbReference type="Pfam" id="PF15011">
    <property type="entry name" value="CA109-like"/>
    <property type="match status" value="1"/>
</dbReference>
<comment type="caution">
    <text evidence="1">The sequence shown here is derived from an EMBL/GenBank/DDBJ whole genome shotgun (WGS) entry which is preliminary data.</text>
</comment>
<organism evidence="1 2">
    <name type="scientific">Adiantum capillus-veneris</name>
    <name type="common">Maidenhair fern</name>
    <dbReference type="NCBI Taxonomy" id="13818"/>
    <lineage>
        <taxon>Eukaryota</taxon>
        <taxon>Viridiplantae</taxon>
        <taxon>Streptophyta</taxon>
        <taxon>Embryophyta</taxon>
        <taxon>Tracheophyta</taxon>
        <taxon>Polypodiopsida</taxon>
        <taxon>Polypodiidae</taxon>
        <taxon>Polypodiales</taxon>
        <taxon>Pteridineae</taxon>
        <taxon>Pteridaceae</taxon>
        <taxon>Vittarioideae</taxon>
        <taxon>Adiantum</taxon>
    </lineage>
</organism>
<protein>
    <submittedName>
        <fullName evidence="1">Uncharacterized protein</fullName>
    </submittedName>
</protein>
<name>A0A9D4ZC03_ADICA</name>
<sequence>MLSPKLYLGHRCFANVSREPPEQDQESLWRSFCSTKPDTLKLVKHFMDQLFRKLGQKYKRAKEEADKWHTLQTHFLSLFSSAVSILERLPILMDNSNYGVLEKVENMANDLPAKQLETLESLFSALHKTLRDFEKIKDAFKRLWHESSQLLKAEKLQSTSSQAQQRFGLGPSLNECIEGLENLFTMHKDEYQLKVASVNALSYNSNLNDMVALQSIIADQPSIPPHEVQFIFDFFYAGYSGHGT</sequence>
<reference evidence="1" key="1">
    <citation type="submission" date="2021-01" db="EMBL/GenBank/DDBJ databases">
        <title>Adiantum capillus-veneris genome.</title>
        <authorList>
            <person name="Fang Y."/>
            <person name="Liao Q."/>
        </authorList>
    </citation>
    <scope>NUCLEOTIDE SEQUENCE</scope>
    <source>
        <strain evidence="1">H3</strain>
        <tissue evidence="1">Leaf</tissue>
    </source>
</reference>
<evidence type="ECO:0000313" key="2">
    <source>
        <dbReference type="Proteomes" id="UP000886520"/>
    </source>
</evidence>
<dbReference type="PANTHER" id="PTHR37904:SF2">
    <property type="entry name" value="OS10G0566900 PROTEIN"/>
    <property type="match status" value="1"/>
</dbReference>
<dbReference type="PANTHER" id="PTHR37904">
    <property type="entry name" value="OS10G0566900 PROTEIN"/>
    <property type="match status" value="1"/>
</dbReference>
<dbReference type="OrthoDB" id="2018540at2759"/>
<evidence type="ECO:0000313" key="1">
    <source>
        <dbReference type="EMBL" id="KAI5067136.1"/>
    </source>
</evidence>
<keyword evidence="2" id="KW-1185">Reference proteome</keyword>
<dbReference type="InterPro" id="IPR038985">
    <property type="entry name" value="OPRN-like"/>
</dbReference>
<dbReference type="Proteomes" id="UP000886520">
    <property type="component" value="Chromosome 17"/>
</dbReference>
<accession>A0A9D4ZC03</accession>
<gene>
    <name evidence="1" type="ORF">GOP47_0017664</name>
</gene>
<dbReference type="AlphaFoldDB" id="A0A9D4ZC03"/>
<dbReference type="EMBL" id="JABFUD020000017">
    <property type="protein sequence ID" value="KAI5067136.1"/>
    <property type="molecule type" value="Genomic_DNA"/>
</dbReference>